<organism evidence="2 3">
    <name type="scientific">Lentilactobacillus parafarraginis DSM 18390 = JCM 14109</name>
    <dbReference type="NCBI Taxonomy" id="1423786"/>
    <lineage>
        <taxon>Bacteria</taxon>
        <taxon>Bacillati</taxon>
        <taxon>Bacillota</taxon>
        <taxon>Bacilli</taxon>
        <taxon>Lactobacillales</taxon>
        <taxon>Lactobacillaceae</taxon>
        <taxon>Lentilactobacillus</taxon>
    </lineage>
</organism>
<proteinExistence type="predicted"/>
<keyword evidence="1" id="KW-1133">Transmembrane helix</keyword>
<protein>
    <submittedName>
        <fullName evidence="2">Uncharacterized protein</fullName>
    </submittedName>
</protein>
<dbReference type="PATRIC" id="fig|1423786.4.peg.1836"/>
<feature type="transmembrane region" description="Helical" evidence="1">
    <location>
        <begin position="228"/>
        <end position="249"/>
    </location>
</feature>
<accession>A0A0R1YSS1</accession>
<name>A0A0R1YSS1_9LACO</name>
<gene>
    <name evidence="2" type="ORF">FD47_GL001730</name>
</gene>
<feature type="transmembrane region" description="Helical" evidence="1">
    <location>
        <begin position="178"/>
        <end position="208"/>
    </location>
</feature>
<dbReference type="AlphaFoldDB" id="A0A0R1YSS1"/>
<feature type="transmembrane region" description="Helical" evidence="1">
    <location>
        <begin position="21"/>
        <end position="43"/>
    </location>
</feature>
<evidence type="ECO:0000313" key="2">
    <source>
        <dbReference type="EMBL" id="KRM45325.1"/>
    </source>
</evidence>
<evidence type="ECO:0000313" key="3">
    <source>
        <dbReference type="Proteomes" id="UP000051010"/>
    </source>
</evidence>
<comment type="caution">
    <text evidence="2">The sequence shown here is derived from an EMBL/GenBank/DDBJ whole genome shotgun (WGS) entry which is preliminary data.</text>
</comment>
<feature type="transmembrane region" description="Helical" evidence="1">
    <location>
        <begin position="55"/>
        <end position="73"/>
    </location>
</feature>
<keyword evidence="1" id="KW-0472">Membrane</keyword>
<dbReference type="Proteomes" id="UP000051010">
    <property type="component" value="Unassembled WGS sequence"/>
</dbReference>
<feature type="transmembrane region" description="Helical" evidence="1">
    <location>
        <begin position="94"/>
        <end position="114"/>
    </location>
</feature>
<reference evidence="2 3" key="1">
    <citation type="journal article" date="2015" name="Genome Announc.">
        <title>Expanding the biotechnology potential of lactobacilli through comparative genomics of 213 strains and associated genera.</title>
        <authorList>
            <person name="Sun Z."/>
            <person name="Harris H.M."/>
            <person name="McCann A."/>
            <person name="Guo C."/>
            <person name="Argimon S."/>
            <person name="Zhang W."/>
            <person name="Yang X."/>
            <person name="Jeffery I.B."/>
            <person name="Cooney J.C."/>
            <person name="Kagawa T.F."/>
            <person name="Liu W."/>
            <person name="Song Y."/>
            <person name="Salvetti E."/>
            <person name="Wrobel A."/>
            <person name="Rasinkangas P."/>
            <person name="Parkhill J."/>
            <person name="Rea M.C."/>
            <person name="O'Sullivan O."/>
            <person name="Ritari J."/>
            <person name="Douillard F.P."/>
            <person name="Paul Ross R."/>
            <person name="Yang R."/>
            <person name="Briner A.E."/>
            <person name="Felis G.E."/>
            <person name="de Vos W.M."/>
            <person name="Barrangou R."/>
            <person name="Klaenhammer T.R."/>
            <person name="Caufield P.W."/>
            <person name="Cui Y."/>
            <person name="Zhang H."/>
            <person name="O'Toole P.W."/>
        </authorList>
    </citation>
    <scope>NUCLEOTIDE SEQUENCE [LARGE SCALE GENOMIC DNA]</scope>
    <source>
        <strain evidence="2 3">DSM 18390</strain>
    </source>
</reference>
<dbReference type="EMBL" id="AZFZ01000004">
    <property type="protein sequence ID" value="KRM45325.1"/>
    <property type="molecule type" value="Genomic_DNA"/>
</dbReference>
<feature type="transmembrane region" description="Helical" evidence="1">
    <location>
        <begin position="134"/>
        <end position="157"/>
    </location>
</feature>
<sequence>MKTKQVTKYLFRRQIIILGEMYLVTFVTIYLLPFLLSLITGTLGSYSFTNILKNSPISGFFGFFMFVLAALSYENFKFLIQNGISRTTFFEAQISVYGIFVLIGNSVNLLYNYAIYVPMTHRMSFNLFMSGYRYFFSNGGVTVLMNFIFSALILAMFTLMGMTIGSFLSLFSKTMQRVLLVAVPIVGGVTLMYVVGAISNAAFRYTWIENFTKFILGYTSQSGVYNPFPVMVTMFILSAVMLFIVKYLFSKKQLKRE</sequence>
<keyword evidence="1" id="KW-0812">Transmembrane</keyword>
<dbReference type="RefSeq" id="WP_054732480.1">
    <property type="nucleotide sequence ID" value="NZ_AZFZ01000004.1"/>
</dbReference>
<evidence type="ECO:0000256" key="1">
    <source>
        <dbReference type="SAM" id="Phobius"/>
    </source>
</evidence>